<dbReference type="GeneID" id="62198401"/>
<comment type="caution">
    <text evidence="2">The sequence shown here is derived from an EMBL/GenBank/DDBJ whole genome shotgun (WGS) entry which is preliminary data.</text>
</comment>
<feature type="domain" description="Heterokaryon incompatibility" evidence="1">
    <location>
        <begin position="89"/>
        <end position="232"/>
    </location>
</feature>
<reference evidence="2" key="1">
    <citation type="submission" date="2020-01" db="EMBL/GenBank/DDBJ databases">
        <authorList>
            <person name="Feng Z.H.Z."/>
        </authorList>
    </citation>
    <scope>NUCLEOTIDE SEQUENCE</scope>
    <source>
        <strain evidence="2">CBS107.38</strain>
    </source>
</reference>
<dbReference type="EMBL" id="JAAABM010000001">
    <property type="protein sequence ID" value="KAF7681200.1"/>
    <property type="molecule type" value="Genomic_DNA"/>
</dbReference>
<dbReference type="PANTHER" id="PTHR24148">
    <property type="entry name" value="ANKYRIN REPEAT DOMAIN-CONTAINING PROTEIN 39 HOMOLOG-RELATED"/>
    <property type="match status" value="1"/>
</dbReference>
<proteinExistence type="predicted"/>
<dbReference type="Pfam" id="PF06985">
    <property type="entry name" value="HET"/>
    <property type="match status" value="1"/>
</dbReference>
<dbReference type="Proteomes" id="UP000596902">
    <property type="component" value="Unassembled WGS sequence"/>
</dbReference>
<accession>A0A8H7BBF7</accession>
<sequence>MELPLKHVRFTHTPLNFKHKEIRILTIEPSSDSESPIQITIKHIDFSDHIHALTRYQEEKARLIAQNLWNIDLGSDALYNEIFRETLRFIALSYTWGPEIPAQDILVTSPECRGWLSVRQNLYDFLKTRRACEPAWFWIDQICINQGKDDEKTHQVNQMAEIYSAAAVEVWLGSEFEGSNELIDLFVRESHLLTQEPCPQLSVDKQGLSTHIPSLRRLLCNPYWSRLWVIQEIVLGKVVNIRVGSKALPWNTFFSGYSRVDDACSRLDYIPKSCFADTSAAPQILWIYHRRRFGCEDWVDSWSLVEKLECSDLRDKVFGTMGMLHPSLRILPDYSMRPHDVLLMLLPKIVESICATNGLCQYDPLGSKGLDRQHQVRY</sequence>
<evidence type="ECO:0000313" key="3">
    <source>
        <dbReference type="Proteomes" id="UP000596902"/>
    </source>
</evidence>
<evidence type="ECO:0000259" key="1">
    <source>
        <dbReference type="Pfam" id="PF06985"/>
    </source>
</evidence>
<dbReference type="PANTHER" id="PTHR24148:SF73">
    <property type="entry name" value="HET DOMAIN PROTEIN (AFU_ORTHOLOGUE AFUA_8G01020)"/>
    <property type="match status" value="1"/>
</dbReference>
<evidence type="ECO:0000313" key="2">
    <source>
        <dbReference type="EMBL" id="KAF7681200.1"/>
    </source>
</evidence>
<dbReference type="InterPro" id="IPR010730">
    <property type="entry name" value="HET"/>
</dbReference>
<organism evidence="2 3">
    <name type="scientific">Alternaria burnsii</name>
    <dbReference type="NCBI Taxonomy" id="1187904"/>
    <lineage>
        <taxon>Eukaryota</taxon>
        <taxon>Fungi</taxon>
        <taxon>Dikarya</taxon>
        <taxon>Ascomycota</taxon>
        <taxon>Pezizomycotina</taxon>
        <taxon>Dothideomycetes</taxon>
        <taxon>Pleosporomycetidae</taxon>
        <taxon>Pleosporales</taxon>
        <taxon>Pleosporineae</taxon>
        <taxon>Pleosporaceae</taxon>
        <taxon>Alternaria</taxon>
        <taxon>Alternaria sect. Alternaria</taxon>
    </lineage>
</organism>
<keyword evidence="3" id="KW-1185">Reference proteome</keyword>
<protein>
    <recommendedName>
        <fullName evidence="1">Heterokaryon incompatibility domain-containing protein</fullName>
    </recommendedName>
</protein>
<reference evidence="2" key="2">
    <citation type="submission" date="2020-08" db="EMBL/GenBank/DDBJ databases">
        <title>Draft Genome Sequence of Cumin Blight Pathogen Alternaria burnsii.</title>
        <authorList>
            <person name="Feng Z."/>
        </authorList>
    </citation>
    <scope>NUCLEOTIDE SEQUENCE</scope>
    <source>
        <strain evidence="2">CBS107.38</strain>
    </source>
</reference>
<gene>
    <name evidence="2" type="ORF">GT037_000176</name>
</gene>
<dbReference type="InterPro" id="IPR052895">
    <property type="entry name" value="HetReg/Transcr_Mod"/>
</dbReference>
<name>A0A8H7BBF7_9PLEO</name>
<dbReference type="RefSeq" id="XP_038791079.1">
    <property type="nucleotide sequence ID" value="XM_038925223.1"/>
</dbReference>
<dbReference type="AlphaFoldDB" id="A0A8H7BBF7"/>